<dbReference type="GO" id="GO:0044038">
    <property type="term" value="P:cell wall macromolecule biosynthetic process"/>
    <property type="evidence" value="ECO:0007669"/>
    <property type="project" value="TreeGrafter"/>
</dbReference>
<dbReference type="STRING" id="1802362.A2806_00340"/>
<keyword evidence="2" id="KW-1003">Cell membrane</keyword>
<keyword evidence="3" id="KW-0808">Transferase</keyword>
<accession>A0A1G2PJT5</accession>
<keyword evidence="7" id="KW-0460">Magnesium</keyword>
<gene>
    <name evidence="9" type="ORF">A2806_00340</name>
</gene>
<evidence type="ECO:0008006" key="11">
    <source>
        <dbReference type="Google" id="ProtNLM"/>
    </source>
</evidence>
<evidence type="ECO:0000256" key="4">
    <source>
        <dbReference type="ARBA" id="ARBA00022692"/>
    </source>
</evidence>
<sequence>MFFEGIVRWIFPAIFGAAFFSFIASFVIVRVAKKAKAVRFPGGRHEHKQPVPLWGGIAIAIAFLVGVLIYPELVLTSKIIAIVIGFLVLVVMGMIDDVRSLPWWVELMGQGLAAAFVVLGGASLEYVNNPFGGAIDLSVIRIANPFLECGEASCTIPVLGALVTTVWILGVINAFNWFDGSDGVASTIGLLALSALALLSLRADIMQPAIAILAALVAGGILGLLPFNLPPAKLFLGTSGAMGIGFLIASFAVVAGAKVATAGLALVLPAADMAFVLFLRLREKAPLVLPDTRHFHFWLKQKGWGDWSVMIFFAGTSFLFAVAAIFLPVYLKALVLAVGFGVLLLWFLKTRL</sequence>
<dbReference type="PANTHER" id="PTHR22926">
    <property type="entry name" value="PHOSPHO-N-ACETYLMURAMOYL-PENTAPEPTIDE-TRANSFERASE"/>
    <property type="match status" value="1"/>
</dbReference>
<evidence type="ECO:0000256" key="6">
    <source>
        <dbReference type="ARBA" id="ARBA00023136"/>
    </source>
</evidence>
<feature type="transmembrane region" description="Helical" evidence="8">
    <location>
        <begin position="184"/>
        <end position="203"/>
    </location>
</feature>
<dbReference type="GO" id="GO:0016780">
    <property type="term" value="F:phosphotransferase activity, for other substituted phosphate groups"/>
    <property type="evidence" value="ECO:0007669"/>
    <property type="project" value="InterPro"/>
</dbReference>
<evidence type="ECO:0000313" key="10">
    <source>
        <dbReference type="Proteomes" id="UP000177629"/>
    </source>
</evidence>
<dbReference type="GO" id="GO:0071555">
    <property type="term" value="P:cell wall organization"/>
    <property type="evidence" value="ECO:0007669"/>
    <property type="project" value="TreeGrafter"/>
</dbReference>
<feature type="transmembrane region" description="Helical" evidence="8">
    <location>
        <begin position="262"/>
        <end position="282"/>
    </location>
</feature>
<feature type="transmembrane region" description="Helical" evidence="8">
    <location>
        <begin position="209"/>
        <end position="227"/>
    </location>
</feature>
<keyword evidence="7" id="KW-0479">Metal-binding</keyword>
<feature type="transmembrane region" description="Helical" evidence="8">
    <location>
        <begin position="156"/>
        <end position="177"/>
    </location>
</feature>
<evidence type="ECO:0000256" key="5">
    <source>
        <dbReference type="ARBA" id="ARBA00022989"/>
    </source>
</evidence>
<dbReference type="GO" id="GO:0009103">
    <property type="term" value="P:lipopolysaccharide biosynthetic process"/>
    <property type="evidence" value="ECO:0007669"/>
    <property type="project" value="TreeGrafter"/>
</dbReference>
<comment type="subcellular location">
    <subcellularLocation>
        <location evidence="1">Cell membrane</location>
        <topology evidence="1">Multi-pass membrane protein</topology>
    </subcellularLocation>
</comment>
<evidence type="ECO:0000256" key="8">
    <source>
        <dbReference type="SAM" id="Phobius"/>
    </source>
</evidence>
<feature type="transmembrane region" description="Helical" evidence="8">
    <location>
        <begin position="6"/>
        <end position="31"/>
    </location>
</feature>
<comment type="cofactor">
    <cofactor evidence="7">
        <name>Mg(2+)</name>
        <dbReference type="ChEBI" id="CHEBI:18420"/>
    </cofactor>
</comment>
<evidence type="ECO:0000313" key="9">
    <source>
        <dbReference type="EMBL" id="OHA48594.1"/>
    </source>
</evidence>
<feature type="binding site" evidence="7">
    <location>
        <position position="176"/>
    </location>
    <ligand>
        <name>Mg(2+)</name>
        <dbReference type="ChEBI" id="CHEBI:18420"/>
    </ligand>
</feature>
<name>A0A1G2PJT5_9BACT</name>
<feature type="transmembrane region" description="Helical" evidence="8">
    <location>
        <begin position="329"/>
        <end position="348"/>
    </location>
</feature>
<feature type="transmembrane region" description="Helical" evidence="8">
    <location>
        <begin position="51"/>
        <end position="70"/>
    </location>
</feature>
<evidence type="ECO:0000256" key="7">
    <source>
        <dbReference type="PIRSR" id="PIRSR600715-1"/>
    </source>
</evidence>
<feature type="transmembrane region" description="Helical" evidence="8">
    <location>
        <begin position="76"/>
        <end position="95"/>
    </location>
</feature>
<dbReference type="GO" id="GO:0046872">
    <property type="term" value="F:metal ion binding"/>
    <property type="evidence" value="ECO:0007669"/>
    <property type="project" value="UniProtKB-KW"/>
</dbReference>
<protein>
    <recommendedName>
        <fullName evidence="11">Undecaprenyl-phosphate alpha-N-acetylglucosaminyl 1-phosphate transferase</fullName>
    </recommendedName>
</protein>
<feature type="transmembrane region" description="Helical" evidence="8">
    <location>
        <begin position="303"/>
        <end position="323"/>
    </location>
</feature>
<proteinExistence type="predicted"/>
<evidence type="ECO:0000256" key="1">
    <source>
        <dbReference type="ARBA" id="ARBA00004651"/>
    </source>
</evidence>
<keyword evidence="6 8" id="KW-0472">Membrane</keyword>
<dbReference type="GO" id="GO:0005886">
    <property type="term" value="C:plasma membrane"/>
    <property type="evidence" value="ECO:0007669"/>
    <property type="project" value="UniProtKB-SubCell"/>
</dbReference>
<reference evidence="9 10" key="1">
    <citation type="journal article" date="2016" name="Nat. Commun.">
        <title>Thousands of microbial genomes shed light on interconnected biogeochemical processes in an aquifer system.</title>
        <authorList>
            <person name="Anantharaman K."/>
            <person name="Brown C.T."/>
            <person name="Hug L.A."/>
            <person name="Sharon I."/>
            <person name="Castelle C.J."/>
            <person name="Probst A.J."/>
            <person name="Thomas B.C."/>
            <person name="Singh A."/>
            <person name="Wilkins M.J."/>
            <person name="Karaoz U."/>
            <person name="Brodie E.L."/>
            <person name="Williams K.H."/>
            <person name="Hubbard S.S."/>
            <person name="Banfield J.F."/>
        </authorList>
    </citation>
    <scope>NUCLEOTIDE SEQUENCE [LARGE SCALE GENOMIC DNA]</scope>
</reference>
<dbReference type="PANTHER" id="PTHR22926:SF3">
    <property type="entry name" value="UNDECAPRENYL-PHOSPHATE ALPHA-N-ACETYLGLUCOSAMINYL 1-PHOSPHATE TRANSFERASE"/>
    <property type="match status" value="1"/>
</dbReference>
<dbReference type="Pfam" id="PF00953">
    <property type="entry name" value="Glycos_transf_4"/>
    <property type="match status" value="1"/>
</dbReference>
<dbReference type="EMBL" id="MHSS01000005">
    <property type="protein sequence ID" value="OHA48594.1"/>
    <property type="molecule type" value="Genomic_DNA"/>
</dbReference>
<keyword evidence="5 8" id="KW-1133">Transmembrane helix</keyword>
<dbReference type="InterPro" id="IPR000715">
    <property type="entry name" value="Glycosyl_transferase_4"/>
</dbReference>
<dbReference type="Proteomes" id="UP000177629">
    <property type="component" value="Unassembled WGS sequence"/>
</dbReference>
<comment type="caution">
    <text evidence="9">The sequence shown here is derived from an EMBL/GenBank/DDBJ whole genome shotgun (WGS) entry which is preliminary data.</text>
</comment>
<feature type="transmembrane region" description="Helical" evidence="8">
    <location>
        <begin position="107"/>
        <end position="127"/>
    </location>
</feature>
<dbReference type="AlphaFoldDB" id="A0A1G2PJT5"/>
<evidence type="ECO:0000256" key="3">
    <source>
        <dbReference type="ARBA" id="ARBA00022679"/>
    </source>
</evidence>
<organism evidence="9 10">
    <name type="scientific">Candidatus Terrybacteria bacterium RIFCSPHIGHO2_01_FULL_48_17</name>
    <dbReference type="NCBI Taxonomy" id="1802362"/>
    <lineage>
        <taxon>Bacteria</taxon>
        <taxon>Candidatus Terryibacteriota</taxon>
    </lineage>
</organism>
<evidence type="ECO:0000256" key="2">
    <source>
        <dbReference type="ARBA" id="ARBA00022475"/>
    </source>
</evidence>
<feature type="transmembrane region" description="Helical" evidence="8">
    <location>
        <begin position="234"/>
        <end position="256"/>
    </location>
</feature>
<keyword evidence="4 8" id="KW-0812">Transmembrane</keyword>
<dbReference type="CDD" id="cd06853">
    <property type="entry name" value="GT_WecA_like"/>
    <property type="match status" value="1"/>
</dbReference>